<dbReference type="Gene3D" id="2.30.30.40">
    <property type="entry name" value="SH3 Domains"/>
    <property type="match status" value="1"/>
</dbReference>
<dbReference type="Pfam" id="PF00300">
    <property type="entry name" value="His_Phos_1"/>
    <property type="match status" value="1"/>
</dbReference>
<evidence type="ECO:0000256" key="5">
    <source>
        <dbReference type="SAM" id="MobiDB-lite"/>
    </source>
</evidence>
<dbReference type="GO" id="GO:0005737">
    <property type="term" value="C:cytoplasm"/>
    <property type="evidence" value="ECO:0007669"/>
    <property type="project" value="UniProtKB-SubCell"/>
</dbReference>
<dbReference type="AlphaFoldDB" id="A0A8W8JYS1"/>
<dbReference type="SUPFAM" id="SSF53254">
    <property type="entry name" value="Phosphoglycerate mutase-like"/>
    <property type="match status" value="1"/>
</dbReference>
<evidence type="ECO:0008006" key="10">
    <source>
        <dbReference type="Google" id="ProtNLM"/>
    </source>
</evidence>
<keyword evidence="9" id="KW-1185">Reference proteome</keyword>
<keyword evidence="3" id="KW-0963">Cytoplasm</keyword>
<evidence type="ECO:0000256" key="3">
    <source>
        <dbReference type="ARBA" id="ARBA00022490"/>
    </source>
</evidence>
<reference evidence="8" key="1">
    <citation type="submission" date="2022-08" db="UniProtKB">
        <authorList>
            <consortium name="EnsemblMetazoa"/>
        </authorList>
    </citation>
    <scope>IDENTIFICATION</scope>
    <source>
        <strain evidence="8">05x7-T-G4-1.051#20</strain>
    </source>
</reference>
<evidence type="ECO:0000256" key="1">
    <source>
        <dbReference type="ARBA" id="ARBA00004496"/>
    </source>
</evidence>
<dbReference type="PANTHER" id="PTHR16469">
    <property type="entry name" value="UBIQUITIN-ASSOCIATED AND SH3 DOMAIN-CONTAINING BA-RELATED"/>
    <property type="match status" value="1"/>
</dbReference>
<dbReference type="Proteomes" id="UP000005408">
    <property type="component" value="Unassembled WGS sequence"/>
</dbReference>
<dbReference type="PANTHER" id="PTHR16469:SF27">
    <property type="entry name" value="UBIQUITIN-ASSOCIATED AND SH3 DOMAIN-CONTAINING BA-RELATED"/>
    <property type="match status" value="1"/>
</dbReference>
<evidence type="ECO:0000313" key="8">
    <source>
        <dbReference type="EnsemblMetazoa" id="G21670.1:cds"/>
    </source>
</evidence>
<feature type="domain" description="SH3" evidence="6">
    <location>
        <begin position="271"/>
        <end position="336"/>
    </location>
</feature>
<dbReference type="InterPro" id="IPR036028">
    <property type="entry name" value="SH3-like_dom_sf"/>
</dbReference>
<dbReference type="InterPro" id="IPR015940">
    <property type="entry name" value="UBA"/>
</dbReference>
<evidence type="ECO:0000259" key="6">
    <source>
        <dbReference type="PROSITE" id="PS50002"/>
    </source>
</evidence>
<dbReference type="SUPFAM" id="SSF46934">
    <property type="entry name" value="UBA-like"/>
    <property type="match status" value="1"/>
</dbReference>
<protein>
    <recommendedName>
        <fullName evidence="10">Ubiquitin-associated and SH3 domain-containing protein B</fullName>
    </recommendedName>
</protein>
<sequence>MHSIVAEGREGGHLVNATELYSLFRHPGSVFSDRSMASASLPARSNRDDSIRRTKQQTAQETLMSMGFPRKRAEKAIAATGDRGIQLASDWLLSHVDDPTLDDRTCREYILYLCPNGKLQDELNKFWEKSMSQCGWNGAHSYFPHITMCPFFAAEDKDVGFLSETFLKLENKLRQAPDALKLDFFSQMNFIGLFVKEGMYDFLQDCVSIFCRELSKQGIKLEPHKKQLHLTLAYQYPQEQHDKLLKYAKEIDLTVDVRWDLRLYSRDPRASKSEIRKVVKAYTPQVGDELELIDGDYIFLDPKELNKTKDGWYPGVSWLTGQIGMFPGVYTQKTAETWTWALHRSLPLHIRPKSVAVTNGVIVEEDYDAIWHDEKDYAKVNKVFIKEKKRVTPEVKREQRKLIICRHGERTDFAMGKGWYDMCFNDDGKYSRVNLNLPKKMLTRVNNLEFINDPPLTEVGKFQARLTADVLLENKVTIAGVYSSPALRCLQTATEIYQGLNLQSKIKIEPGLFEWTGHTSVVPRWISPDDLSKQGYPIDSHYSPQVPKDKLEDGESISNLYARSTETTRQILKLHEKEGGSILFVGHSGTLDLCTRVITGQQPRPSTSYRELLPKVPYLAMCAIEEDAITRKWKHIDAPTLPLSHGRNIVQSVRDILNS</sequence>
<dbReference type="PROSITE" id="PS50030">
    <property type="entry name" value="UBA"/>
    <property type="match status" value="1"/>
</dbReference>
<dbReference type="Gene3D" id="3.40.50.1240">
    <property type="entry name" value="Phosphoglycerate mutase-like"/>
    <property type="match status" value="1"/>
</dbReference>
<dbReference type="SMART" id="SM00855">
    <property type="entry name" value="PGAM"/>
    <property type="match status" value="1"/>
</dbReference>
<evidence type="ECO:0000256" key="2">
    <source>
        <dbReference type="ARBA" id="ARBA00022443"/>
    </source>
</evidence>
<dbReference type="Pfam" id="PF22562">
    <property type="entry name" value="UBA_7"/>
    <property type="match status" value="1"/>
</dbReference>
<dbReference type="CDD" id="cd14301">
    <property type="entry name" value="UBA_UBS3B"/>
    <property type="match status" value="1"/>
</dbReference>
<dbReference type="PROSITE" id="PS50002">
    <property type="entry name" value="SH3"/>
    <property type="match status" value="1"/>
</dbReference>
<proteinExistence type="predicted"/>
<feature type="region of interest" description="Disordered" evidence="5">
    <location>
        <begin position="35"/>
        <end position="54"/>
    </location>
</feature>
<dbReference type="Gene3D" id="1.10.8.10">
    <property type="entry name" value="DNA helicase RuvA subunit, C-terminal domain"/>
    <property type="match status" value="1"/>
</dbReference>
<dbReference type="CDD" id="cd07067">
    <property type="entry name" value="HP_PGM_like"/>
    <property type="match status" value="1"/>
</dbReference>
<dbReference type="InterPro" id="IPR001452">
    <property type="entry name" value="SH3_domain"/>
</dbReference>
<dbReference type="InterPro" id="IPR009060">
    <property type="entry name" value="UBA-like_sf"/>
</dbReference>
<dbReference type="InterPro" id="IPR051710">
    <property type="entry name" value="Phosphatase_SH3-domain"/>
</dbReference>
<comment type="subcellular location">
    <subcellularLocation>
        <location evidence="1">Cytoplasm</location>
    </subcellularLocation>
</comment>
<dbReference type="InterPro" id="IPR013078">
    <property type="entry name" value="His_Pase_superF_clade-1"/>
</dbReference>
<dbReference type="SUPFAM" id="SSF50044">
    <property type="entry name" value="SH3-domain"/>
    <property type="match status" value="1"/>
</dbReference>
<keyword evidence="2 4" id="KW-0728">SH3 domain</keyword>
<accession>A0A8W8JYS1</accession>
<name>A0A8W8JYS1_MAGGI</name>
<evidence type="ECO:0000259" key="7">
    <source>
        <dbReference type="PROSITE" id="PS50030"/>
    </source>
</evidence>
<dbReference type="FunFam" id="1.10.8.10:FF:000053">
    <property type="entry name" value="Ubiquitin-associated and SH3 domain-containing, A"/>
    <property type="match status" value="1"/>
</dbReference>
<dbReference type="EnsemblMetazoa" id="G21670.1">
    <property type="protein sequence ID" value="G21670.1:cds"/>
    <property type="gene ID" value="G21670"/>
</dbReference>
<dbReference type="InterPro" id="IPR029033">
    <property type="entry name" value="His_PPase_superfam"/>
</dbReference>
<evidence type="ECO:0000313" key="9">
    <source>
        <dbReference type="Proteomes" id="UP000005408"/>
    </source>
</evidence>
<feature type="domain" description="UBA" evidence="7">
    <location>
        <begin position="53"/>
        <end position="95"/>
    </location>
</feature>
<organism evidence="8 9">
    <name type="scientific">Magallana gigas</name>
    <name type="common">Pacific oyster</name>
    <name type="synonym">Crassostrea gigas</name>
    <dbReference type="NCBI Taxonomy" id="29159"/>
    <lineage>
        <taxon>Eukaryota</taxon>
        <taxon>Metazoa</taxon>
        <taxon>Spiralia</taxon>
        <taxon>Lophotrochozoa</taxon>
        <taxon>Mollusca</taxon>
        <taxon>Bivalvia</taxon>
        <taxon>Autobranchia</taxon>
        <taxon>Pteriomorphia</taxon>
        <taxon>Ostreida</taxon>
        <taxon>Ostreoidea</taxon>
        <taxon>Ostreidae</taxon>
        <taxon>Magallana</taxon>
    </lineage>
</organism>
<evidence type="ECO:0000256" key="4">
    <source>
        <dbReference type="PROSITE-ProRule" id="PRU00192"/>
    </source>
</evidence>
<dbReference type="SMART" id="SM00165">
    <property type="entry name" value="UBA"/>
    <property type="match status" value="1"/>
</dbReference>